<name>A0AAD5BX28_AMBAR</name>
<accession>A0AAD5BX28</accession>
<protein>
    <submittedName>
        <fullName evidence="1">Uncharacterized protein</fullName>
    </submittedName>
</protein>
<dbReference type="Proteomes" id="UP001206925">
    <property type="component" value="Unassembled WGS sequence"/>
</dbReference>
<gene>
    <name evidence="1" type="ORF">M8C21_018305</name>
</gene>
<comment type="caution">
    <text evidence="1">The sequence shown here is derived from an EMBL/GenBank/DDBJ whole genome shotgun (WGS) entry which is preliminary data.</text>
</comment>
<sequence length="53" mass="5741">MFLGICLGIGVLMVLSVGYGFTGAVTDLGHPRMSSNHERFDIARSYVGCNTLY</sequence>
<keyword evidence="2" id="KW-1185">Reference proteome</keyword>
<reference evidence="1" key="1">
    <citation type="submission" date="2022-06" db="EMBL/GenBank/DDBJ databases">
        <title>Uncovering the hologenomic basis of an extraordinary plant invasion.</title>
        <authorList>
            <person name="Bieker V.C."/>
            <person name="Martin M.D."/>
            <person name="Gilbert T."/>
            <person name="Hodgins K."/>
            <person name="Battlay P."/>
            <person name="Petersen B."/>
            <person name="Wilson J."/>
        </authorList>
    </citation>
    <scope>NUCLEOTIDE SEQUENCE</scope>
    <source>
        <strain evidence="1">AA19_3_7</strain>
        <tissue evidence="1">Leaf</tissue>
    </source>
</reference>
<evidence type="ECO:0000313" key="1">
    <source>
        <dbReference type="EMBL" id="KAI7730011.1"/>
    </source>
</evidence>
<organism evidence="1 2">
    <name type="scientific">Ambrosia artemisiifolia</name>
    <name type="common">Common ragweed</name>
    <dbReference type="NCBI Taxonomy" id="4212"/>
    <lineage>
        <taxon>Eukaryota</taxon>
        <taxon>Viridiplantae</taxon>
        <taxon>Streptophyta</taxon>
        <taxon>Embryophyta</taxon>
        <taxon>Tracheophyta</taxon>
        <taxon>Spermatophyta</taxon>
        <taxon>Magnoliopsida</taxon>
        <taxon>eudicotyledons</taxon>
        <taxon>Gunneridae</taxon>
        <taxon>Pentapetalae</taxon>
        <taxon>asterids</taxon>
        <taxon>campanulids</taxon>
        <taxon>Asterales</taxon>
        <taxon>Asteraceae</taxon>
        <taxon>Asteroideae</taxon>
        <taxon>Heliantheae alliance</taxon>
        <taxon>Heliantheae</taxon>
        <taxon>Ambrosia</taxon>
    </lineage>
</organism>
<evidence type="ECO:0000313" key="2">
    <source>
        <dbReference type="Proteomes" id="UP001206925"/>
    </source>
</evidence>
<proteinExistence type="predicted"/>
<dbReference type="EMBL" id="JAMZMK010010859">
    <property type="protein sequence ID" value="KAI7730011.1"/>
    <property type="molecule type" value="Genomic_DNA"/>
</dbReference>
<dbReference type="AlphaFoldDB" id="A0AAD5BX28"/>